<dbReference type="Proteomes" id="UP001420932">
    <property type="component" value="Unassembled WGS sequence"/>
</dbReference>
<dbReference type="InterPro" id="IPR036291">
    <property type="entry name" value="NAD(P)-bd_dom_sf"/>
</dbReference>
<name>A0AAP0LF44_9MAGN</name>
<dbReference type="InterPro" id="IPR036259">
    <property type="entry name" value="MFS_trans_sf"/>
</dbReference>
<dbReference type="AlphaFoldDB" id="A0AAP0LF44"/>
<accession>A0AAP0LF44</accession>
<dbReference type="PANTHER" id="PTHR45267:SF2">
    <property type="entry name" value="NADPH-DEPENDENT PTERIN ALDEHYDE REDUCTASE"/>
    <property type="match status" value="1"/>
</dbReference>
<keyword evidence="2" id="KW-1185">Reference proteome</keyword>
<dbReference type="EMBL" id="JBBNAF010000001">
    <property type="protein sequence ID" value="KAK9169458.1"/>
    <property type="molecule type" value="Genomic_DNA"/>
</dbReference>
<dbReference type="Gene3D" id="3.40.50.720">
    <property type="entry name" value="NAD(P)-binding Rossmann-like Domain"/>
    <property type="match status" value="1"/>
</dbReference>
<dbReference type="Gene3D" id="1.20.1250.20">
    <property type="entry name" value="MFS general substrate transporter like domains"/>
    <property type="match status" value="1"/>
</dbReference>
<dbReference type="GO" id="GO:0005829">
    <property type="term" value="C:cytosol"/>
    <property type="evidence" value="ECO:0007669"/>
    <property type="project" value="TreeGrafter"/>
</dbReference>
<dbReference type="GO" id="GO:0016616">
    <property type="term" value="F:oxidoreductase activity, acting on the CH-OH group of donors, NAD or NADP as acceptor"/>
    <property type="evidence" value="ECO:0007669"/>
    <property type="project" value="TreeGrafter"/>
</dbReference>
<comment type="caution">
    <text evidence="1">The sequence shown here is derived from an EMBL/GenBank/DDBJ whole genome shotgun (WGS) entry which is preliminary data.</text>
</comment>
<evidence type="ECO:0000313" key="1">
    <source>
        <dbReference type="EMBL" id="KAK9169458.1"/>
    </source>
</evidence>
<organism evidence="1 2">
    <name type="scientific">Stephania yunnanensis</name>
    <dbReference type="NCBI Taxonomy" id="152371"/>
    <lineage>
        <taxon>Eukaryota</taxon>
        <taxon>Viridiplantae</taxon>
        <taxon>Streptophyta</taxon>
        <taxon>Embryophyta</taxon>
        <taxon>Tracheophyta</taxon>
        <taxon>Spermatophyta</taxon>
        <taxon>Magnoliopsida</taxon>
        <taxon>Ranunculales</taxon>
        <taxon>Menispermaceae</taxon>
        <taxon>Menispermoideae</taxon>
        <taxon>Cissampelideae</taxon>
        <taxon>Stephania</taxon>
    </lineage>
</organism>
<gene>
    <name evidence="1" type="ORF">Syun_001598</name>
</gene>
<dbReference type="SUPFAM" id="SSF51735">
    <property type="entry name" value="NAD(P)-binding Rossmann-fold domains"/>
    <property type="match status" value="1"/>
</dbReference>
<dbReference type="InterPro" id="IPR053241">
    <property type="entry name" value="NADPH_pterin_aldehyde_rdct"/>
</dbReference>
<protein>
    <submittedName>
        <fullName evidence="1">Uncharacterized protein</fullName>
    </submittedName>
</protein>
<sequence length="644" mass="72583">MDWEEMGDLKDFKAERLDSSSGGGAAIAAAAAEELRAMANGGHHKTMLITSVGRGLDRALAIEMARRGHTVFGFSRDFYDLESLGQILYSDPDHRHVLFHLDVCDDEAVSLFAHNAIGLVGIPDIIGQLDISKCIFQAGSFILQQDQFGNLVQGWNQFDAGIMAIEMTGWMIQLYMAMGRLNQPSIIVYGGTIKLGKDFEQSKSTKNAQNVGHGKDVERLKSNKEIEELNLRNVELQHKLKECPRAKGAVDIPHSRHSMYGDAESYDQVCLALPRLCDLDPVAPAFDALVIQAERVFTIYNPPEKLPVQAGPAVTEVTYVRAEIVRSILEDTLNTPTDTCVRATTEASKVDVWWRTTEVSMGTVRNLKRTEFQTSRRALGSQLQYIDRYIFVMKYAGGAADTETNQADYIQCRVTPVHYRSQHRRILNISTIKWLMVEAVDRDRVRVPVKYRDRDRGLVGHKDRDRDNMFHMDRDFNVPVWECGKSCRFLSRCSRWRAGTAEPRDVALTYIDGRRQMVCSLLGGQGSLSRRSPALQSKMGLMSNGCLDVRGRIADKQRTGGWKASPFIIVNEVAEMLDFFAIAVNMAPYLILEMHESLPDAATHVTDCMDLELHVFSHFWEHFLPMLTWADSKPSSPCHASMRW</sequence>
<reference evidence="1 2" key="1">
    <citation type="submission" date="2024-01" db="EMBL/GenBank/DDBJ databases">
        <title>Genome assemblies of Stephania.</title>
        <authorList>
            <person name="Yang L."/>
        </authorList>
    </citation>
    <scope>NUCLEOTIDE SEQUENCE [LARGE SCALE GENOMIC DNA]</scope>
    <source>
        <strain evidence="1">YNDBR</strain>
        <tissue evidence="1">Leaf</tissue>
    </source>
</reference>
<dbReference type="PANTHER" id="PTHR45267">
    <property type="match status" value="1"/>
</dbReference>
<proteinExistence type="predicted"/>
<evidence type="ECO:0000313" key="2">
    <source>
        <dbReference type="Proteomes" id="UP001420932"/>
    </source>
</evidence>